<keyword evidence="2 9" id="KW-0963">Cytoplasm</keyword>
<dbReference type="InterPro" id="IPR017945">
    <property type="entry name" value="DHBP_synth_RibB-like_a/b_dom"/>
</dbReference>
<dbReference type="InterPro" id="IPR050156">
    <property type="entry name" value="TC-AMP_synthase_SUA5"/>
</dbReference>
<dbReference type="InterPro" id="IPR006070">
    <property type="entry name" value="Sua5-like_dom"/>
</dbReference>
<evidence type="ECO:0000256" key="3">
    <source>
        <dbReference type="ARBA" id="ARBA00022679"/>
    </source>
</evidence>
<dbReference type="GO" id="GO:0005737">
    <property type="term" value="C:cytoplasm"/>
    <property type="evidence" value="ECO:0007669"/>
    <property type="project" value="UniProtKB-SubCell"/>
</dbReference>
<dbReference type="EC" id="2.7.7.87" evidence="9"/>
<dbReference type="Pfam" id="PF01300">
    <property type="entry name" value="Sua5_yciO_yrdC"/>
    <property type="match status" value="1"/>
</dbReference>
<dbReference type="HAMAP" id="MF_01852">
    <property type="entry name" value="TsaC"/>
    <property type="match status" value="1"/>
</dbReference>
<keyword evidence="4 9" id="KW-0819">tRNA processing</keyword>
<dbReference type="PATRIC" id="fig|1217721.7.peg.826"/>
<keyword evidence="5 9" id="KW-0548">Nucleotidyltransferase</keyword>
<evidence type="ECO:0000256" key="6">
    <source>
        <dbReference type="ARBA" id="ARBA00022741"/>
    </source>
</evidence>
<dbReference type="GO" id="GO:0006450">
    <property type="term" value="P:regulation of translational fidelity"/>
    <property type="evidence" value="ECO:0007669"/>
    <property type="project" value="TreeGrafter"/>
</dbReference>
<gene>
    <name evidence="9" type="primary">tsaC</name>
    <name evidence="11" type="ORF">HY57_03945</name>
</gene>
<evidence type="ECO:0000256" key="1">
    <source>
        <dbReference type="ARBA" id="ARBA00004496"/>
    </source>
</evidence>
<dbReference type="GO" id="GO:0005524">
    <property type="term" value="F:ATP binding"/>
    <property type="evidence" value="ECO:0007669"/>
    <property type="project" value="UniProtKB-UniRule"/>
</dbReference>
<dbReference type="STRING" id="1217721.HY57_03945"/>
<comment type="catalytic activity">
    <reaction evidence="8 9">
        <text>L-threonine + hydrogencarbonate + ATP = L-threonylcarbamoyladenylate + diphosphate + H2O</text>
        <dbReference type="Rhea" id="RHEA:36407"/>
        <dbReference type="ChEBI" id="CHEBI:15377"/>
        <dbReference type="ChEBI" id="CHEBI:17544"/>
        <dbReference type="ChEBI" id="CHEBI:30616"/>
        <dbReference type="ChEBI" id="CHEBI:33019"/>
        <dbReference type="ChEBI" id="CHEBI:57926"/>
        <dbReference type="ChEBI" id="CHEBI:73682"/>
        <dbReference type="EC" id="2.7.7.87"/>
    </reaction>
</comment>
<evidence type="ECO:0000256" key="4">
    <source>
        <dbReference type="ARBA" id="ARBA00022694"/>
    </source>
</evidence>
<comment type="subcellular location">
    <subcellularLocation>
        <location evidence="1 9">Cytoplasm</location>
    </subcellularLocation>
</comment>
<evidence type="ECO:0000256" key="7">
    <source>
        <dbReference type="ARBA" id="ARBA00022840"/>
    </source>
</evidence>
<dbReference type="HOGENOM" id="CLU_031397_6_0_6"/>
<dbReference type="OrthoDB" id="9814580at2"/>
<protein>
    <recommendedName>
        <fullName evidence="9">Threonylcarbamoyl-AMP synthase</fullName>
        <shortName evidence="9">TC-AMP synthase</shortName>
        <ecNumber evidence="9">2.7.7.87</ecNumber>
    </recommendedName>
    <alternativeName>
        <fullName evidence="9">L-threonylcarbamoyladenylate synthase</fullName>
    </alternativeName>
    <alternativeName>
        <fullName evidence="9">t(6)A37 threonylcarbamoyladenosine biosynthesis protein TsaC</fullName>
    </alternativeName>
    <alternativeName>
        <fullName evidence="9">tRNA threonylcarbamoyladenosine biosynthesis protein TsaC</fullName>
    </alternativeName>
</protein>
<dbReference type="AlphaFoldDB" id="A0A075JYD8"/>
<dbReference type="PANTHER" id="PTHR17490:SF18">
    <property type="entry name" value="THREONYLCARBAMOYL-AMP SYNTHASE"/>
    <property type="match status" value="1"/>
</dbReference>
<keyword evidence="7 9" id="KW-0067">ATP-binding</keyword>
<evidence type="ECO:0000259" key="10">
    <source>
        <dbReference type="PROSITE" id="PS51163"/>
    </source>
</evidence>
<keyword evidence="6 9" id="KW-0547">Nucleotide-binding</keyword>
<keyword evidence="12" id="KW-1185">Reference proteome</keyword>
<dbReference type="KEGG" id="dja:HY57_03945"/>
<dbReference type="Gene3D" id="3.90.870.10">
    <property type="entry name" value="DHBP synthase"/>
    <property type="match status" value="1"/>
</dbReference>
<dbReference type="SUPFAM" id="SSF55821">
    <property type="entry name" value="YrdC/RibB"/>
    <property type="match status" value="1"/>
</dbReference>
<dbReference type="Proteomes" id="UP000027987">
    <property type="component" value="Chromosome"/>
</dbReference>
<evidence type="ECO:0000256" key="2">
    <source>
        <dbReference type="ARBA" id="ARBA00022490"/>
    </source>
</evidence>
<evidence type="ECO:0000313" key="11">
    <source>
        <dbReference type="EMBL" id="AIF46472.1"/>
    </source>
</evidence>
<dbReference type="GO" id="GO:0000049">
    <property type="term" value="F:tRNA binding"/>
    <property type="evidence" value="ECO:0007669"/>
    <property type="project" value="TreeGrafter"/>
</dbReference>
<keyword evidence="3 9" id="KW-0808">Transferase</keyword>
<feature type="domain" description="YrdC-like" evidence="10">
    <location>
        <begin position="7"/>
        <end position="190"/>
    </location>
</feature>
<dbReference type="GO" id="GO:0002949">
    <property type="term" value="P:tRNA threonylcarbamoyladenosine modification"/>
    <property type="evidence" value="ECO:0007669"/>
    <property type="project" value="UniProtKB-UniRule"/>
</dbReference>
<name>A0A075JYD8_9GAMM</name>
<dbReference type="EMBL" id="CP008884">
    <property type="protein sequence ID" value="AIF46472.1"/>
    <property type="molecule type" value="Genomic_DNA"/>
</dbReference>
<evidence type="ECO:0000313" key="12">
    <source>
        <dbReference type="Proteomes" id="UP000027987"/>
    </source>
</evidence>
<dbReference type="RefSeq" id="WP_019463845.1">
    <property type="nucleotide sequence ID" value="NZ_ALOY01000087.1"/>
</dbReference>
<reference evidence="11 12" key="1">
    <citation type="submission" date="2014-07" db="EMBL/GenBank/DDBJ databases">
        <title>Complete Genome Sequence of Dyella japonica Strain A8 Isolated from Malaysian Tropical Soil.</title>
        <authorList>
            <person name="Hui R.K.H."/>
            <person name="Chen J.-W."/>
            <person name="Chan K.-G."/>
            <person name="Leung F.C.C."/>
        </authorList>
    </citation>
    <scope>NUCLEOTIDE SEQUENCE [LARGE SCALE GENOMIC DNA]</scope>
    <source>
        <strain evidence="11 12">A8</strain>
    </source>
</reference>
<accession>A0A075JYD8</accession>
<sequence>MTARFTLADIDAAAALMRDGGVLAYPTEAVYGLGCNPHNREAFERLFALKQRPPTQGVLLIGADFAQVEPYIDLAAVPVEVLAQVRESWPGPNTWIFPRSPLVPDWVAGAHAGIALRVTAHPPAAALCRAYGAALVSTSANPHGEPPARSADVAVGYFGQALEGVLDAPVGGQQRPTVIRDALSGAIIRA</sequence>
<comment type="function">
    <text evidence="9">Required for the formation of a threonylcarbamoyl group on adenosine at position 37 (t(6)A37) in tRNAs that read codons beginning with adenine. Catalyzes the conversion of L-threonine, HCO(3)(-)/CO(2) and ATP to give threonylcarbamoyl-AMP (TC-AMP) as the acyladenylate intermediate, with the release of diphosphate.</text>
</comment>
<evidence type="ECO:0000256" key="8">
    <source>
        <dbReference type="ARBA" id="ARBA00048366"/>
    </source>
</evidence>
<dbReference type="GO" id="GO:0061710">
    <property type="term" value="F:L-threonylcarbamoyladenylate synthase"/>
    <property type="evidence" value="ECO:0007669"/>
    <property type="project" value="UniProtKB-EC"/>
</dbReference>
<organism evidence="11 12">
    <name type="scientific">Dyella japonica A8</name>
    <dbReference type="NCBI Taxonomy" id="1217721"/>
    <lineage>
        <taxon>Bacteria</taxon>
        <taxon>Pseudomonadati</taxon>
        <taxon>Pseudomonadota</taxon>
        <taxon>Gammaproteobacteria</taxon>
        <taxon>Lysobacterales</taxon>
        <taxon>Rhodanobacteraceae</taxon>
        <taxon>Dyella</taxon>
    </lineage>
</organism>
<evidence type="ECO:0000256" key="5">
    <source>
        <dbReference type="ARBA" id="ARBA00022695"/>
    </source>
</evidence>
<dbReference type="PROSITE" id="PS51163">
    <property type="entry name" value="YRDC"/>
    <property type="match status" value="1"/>
</dbReference>
<dbReference type="InterPro" id="IPR023535">
    <property type="entry name" value="TC-AMP_synthase"/>
</dbReference>
<evidence type="ECO:0000256" key="9">
    <source>
        <dbReference type="HAMAP-Rule" id="MF_01852"/>
    </source>
</evidence>
<proteinExistence type="inferred from homology"/>
<dbReference type="PANTHER" id="PTHR17490">
    <property type="entry name" value="SUA5"/>
    <property type="match status" value="1"/>
</dbReference>
<dbReference type="GO" id="GO:0003725">
    <property type="term" value="F:double-stranded RNA binding"/>
    <property type="evidence" value="ECO:0007669"/>
    <property type="project" value="InterPro"/>
</dbReference>
<comment type="similarity">
    <text evidence="9">Belongs to the SUA5 family. TsaC subfamily.</text>
</comment>